<dbReference type="SUPFAM" id="SSF55486">
    <property type="entry name" value="Metalloproteases ('zincins'), catalytic domain"/>
    <property type="match status" value="1"/>
</dbReference>
<dbReference type="Pfam" id="PF13485">
    <property type="entry name" value="Peptidase_MA_2"/>
    <property type="match status" value="1"/>
</dbReference>
<feature type="domain" description="Peptidase MA-like" evidence="2">
    <location>
        <begin position="150"/>
        <end position="282"/>
    </location>
</feature>
<keyword evidence="1" id="KW-1133">Transmembrane helix</keyword>
<proteinExistence type="predicted"/>
<reference evidence="3" key="1">
    <citation type="journal article" date="2015" name="Nature">
        <title>Complex archaea that bridge the gap between prokaryotes and eukaryotes.</title>
        <authorList>
            <person name="Spang A."/>
            <person name="Saw J.H."/>
            <person name="Jorgensen S.L."/>
            <person name="Zaremba-Niedzwiedzka K."/>
            <person name="Martijn J."/>
            <person name="Lind A.E."/>
            <person name="van Eijk R."/>
            <person name="Schleper C."/>
            <person name="Guy L."/>
            <person name="Ettema T.J."/>
        </authorList>
    </citation>
    <scope>NUCLEOTIDE SEQUENCE</scope>
</reference>
<gene>
    <name evidence="3" type="ORF">LCGC14_0760210</name>
</gene>
<evidence type="ECO:0000259" key="2">
    <source>
        <dbReference type="Pfam" id="PF13485"/>
    </source>
</evidence>
<keyword evidence="1" id="KW-0812">Transmembrane</keyword>
<dbReference type="InterPro" id="IPR039568">
    <property type="entry name" value="Peptidase_MA-like_dom"/>
</dbReference>
<name>A0A0F9T8H2_9ZZZZ</name>
<dbReference type="Gene3D" id="1.10.390.10">
    <property type="entry name" value="Neutral Protease Domain 2"/>
    <property type="match status" value="1"/>
</dbReference>
<feature type="transmembrane region" description="Helical" evidence="1">
    <location>
        <begin position="12"/>
        <end position="34"/>
    </location>
</feature>
<keyword evidence="1" id="KW-0472">Membrane</keyword>
<protein>
    <recommendedName>
        <fullName evidence="2">Peptidase MA-like domain-containing protein</fullName>
    </recommendedName>
</protein>
<accession>A0A0F9T8H2</accession>
<sequence length="291" mass="33059">MLSEDSENKISMPVIIFISVSFLLILTIVAVAFLPSKNRVSDTKLTSSQTNSASSNNQIKKTDHFSVKAANNELAIKEKSEEYYQAMPSLTGLPSGESLELDKIKLHILKDKKEYVKETGKPSWSEGFSDYKKKEIFIVDSDGLLISILPHEISHLFFDTHIGYENNDFNWLDEGLATLVQVGYDDEQARSFSEAMDSIRNGAHIPIEQMSGFTLSQSTPTTTINIYYAQSLSVVDYLKQDYRKWRSLLKKLKSGLKFKVALKASYDESLSSLESKWLESIKQRNQVWEKE</sequence>
<dbReference type="EMBL" id="LAZR01001872">
    <property type="protein sequence ID" value="KKN37768.1"/>
    <property type="molecule type" value="Genomic_DNA"/>
</dbReference>
<evidence type="ECO:0000256" key="1">
    <source>
        <dbReference type="SAM" id="Phobius"/>
    </source>
</evidence>
<comment type="caution">
    <text evidence="3">The sequence shown here is derived from an EMBL/GenBank/DDBJ whole genome shotgun (WGS) entry which is preliminary data.</text>
</comment>
<organism evidence="3">
    <name type="scientific">marine sediment metagenome</name>
    <dbReference type="NCBI Taxonomy" id="412755"/>
    <lineage>
        <taxon>unclassified sequences</taxon>
        <taxon>metagenomes</taxon>
        <taxon>ecological metagenomes</taxon>
    </lineage>
</organism>
<dbReference type="InterPro" id="IPR027268">
    <property type="entry name" value="Peptidase_M4/M1_CTD_sf"/>
</dbReference>
<evidence type="ECO:0000313" key="3">
    <source>
        <dbReference type="EMBL" id="KKN37768.1"/>
    </source>
</evidence>
<dbReference type="AlphaFoldDB" id="A0A0F9T8H2"/>